<dbReference type="Pfam" id="PF22633">
    <property type="entry name" value="F5_F8_type_C_2"/>
    <property type="match status" value="1"/>
</dbReference>
<protein>
    <recommendedName>
        <fullName evidence="1">F5/8 type C domain-containing protein</fullName>
    </recommendedName>
</protein>
<dbReference type="InterPro" id="IPR000421">
    <property type="entry name" value="FA58C"/>
</dbReference>
<dbReference type="InterPro" id="IPR008979">
    <property type="entry name" value="Galactose-bd-like_sf"/>
</dbReference>
<sequence length="102" mass="10814">MGFSAATRHLRLTVTALNSGCWASVRAFEVYDRPLFDPSLDLALGRTATSSSNESSALGPGNAVDGNPASLWSSAFSDPQWLQVDLGSVQSIGRVVLSWENA</sequence>
<accession>A0ABN2REL8</accession>
<keyword evidence="3" id="KW-1185">Reference proteome</keyword>
<dbReference type="RefSeq" id="WP_344657401.1">
    <property type="nucleotide sequence ID" value="NZ_BAAAQM010000013.1"/>
</dbReference>
<gene>
    <name evidence="2" type="ORF">GCM10009838_27860</name>
</gene>
<evidence type="ECO:0000313" key="2">
    <source>
        <dbReference type="EMBL" id="GAA1967907.1"/>
    </source>
</evidence>
<feature type="domain" description="F5/8 type C" evidence="1">
    <location>
        <begin position="35"/>
        <end position="102"/>
    </location>
</feature>
<name>A0ABN2REL8_9ACTN</name>
<evidence type="ECO:0000313" key="3">
    <source>
        <dbReference type="Proteomes" id="UP001499854"/>
    </source>
</evidence>
<dbReference type="SUPFAM" id="SSF49785">
    <property type="entry name" value="Galactose-binding domain-like"/>
    <property type="match status" value="1"/>
</dbReference>
<evidence type="ECO:0000259" key="1">
    <source>
        <dbReference type="PROSITE" id="PS50022"/>
    </source>
</evidence>
<dbReference type="EMBL" id="BAAAQM010000013">
    <property type="protein sequence ID" value="GAA1967907.1"/>
    <property type="molecule type" value="Genomic_DNA"/>
</dbReference>
<organism evidence="2 3">
    <name type="scientific">Catenulispora subtropica</name>
    <dbReference type="NCBI Taxonomy" id="450798"/>
    <lineage>
        <taxon>Bacteria</taxon>
        <taxon>Bacillati</taxon>
        <taxon>Actinomycetota</taxon>
        <taxon>Actinomycetes</taxon>
        <taxon>Catenulisporales</taxon>
        <taxon>Catenulisporaceae</taxon>
        <taxon>Catenulispora</taxon>
    </lineage>
</organism>
<reference evidence="2 3" key="1">
    <citation type="journal article" date="2019" name="Int. J. Syst. Evol. Microbiol.">
        <title>The Global Catalogue of Microorganisms (GCM) 10K type strain sequencing project: providing services to taxonomists for standard genome sequencing and annotation.</title>
        <authorList>
            <consortium name="The Broad Institute Genomics Platform"/>
            <consortium name="The Broad Institute Genome Sequencing Center for Infectious Disease"/>
            <person name="Wu L."/>
            <person name="Ma J."/>
        </authorList>
    </citation>
    <scope>NUCLEOTIDE SEQUENCE [LARGE SCALE GENOMIC DNA]</scope>
    <source>
        <strain evidence="2 3">JCM 16013</strain>
    </source>
</reference>
<comment type="caution">
    <text evidence="2">The sequence shown here is derived from an EMBL/GenBank/DDBJ whole genome shotgun (WGS) entry which is preliminary data.</text>
</comment>
<dbReference type="Gene3D" id="2.60.120.260">
    <property type="entry name" value="Galactose-binding domain-like"/>
    <property type="match status" value="1"/>
</dbReference>
<dbReference type="PROSITE" id="PS50022">
    <property type="entry name" value="FA58C_3"/>
    <property type="match status" value="1"/>
</dbReference>
<proteinExistence type="predicted"/>
<dbReference type="Proteomes" id="UP001499854">
    <property type="component" value="Unassembled WGS sequence"/>
</dbReference>